<evidence type="ECO:0000313" key="3">
    <source>
        <dbReference type="Proteomes" id="UP001221898"/>
    </source>
</evidence>
<evidence type="ECO:0000313" key="2">
    <source>
        <dbReference type="EMBL" id="KAJ8407314.1"/>
    </source>
</evidence>
<dbReference type="Proteomes" id="UP001221898">
    <property type="component" value="Unassembled WGS sequence"/>
</dbReference>
<accession>A0AAD7SR50</accession>
<comment type="caution">
    <text evidence="2">The sequence shown here is derived from an EMBL/GenBank/DDBJ whole genome shotgun (WGS) entry which is preliminary data.</text>
</comment>
<protein>
    <submittedName>
        <fullName evidence="2">Uncharacterized protein</fullName>
    </submittedName>
</protein>
<feature type="compositionally biased region" description="Basic and acidic residues" evidence="1">
    <location>
        <begin position="84"/>
        <end position="97"/>
    </location>
</feature>
<sequence length="97" mass="10610">MKTGDPRGRLTIGLGQVKIPFAKGARRTHGPLARHADVLLTHSAACQSDAFNAMEPVPSPASQPISPAEDVRHPRLIQTQRRRTAPDRQDRAKITTL</sequence>
<keyword evidence="3" id="KW-1185">Reference proteome</keyword>
<dbReference type="AlphaFoldDB" id="A0AAD7SR50"/>
<name>A0AAD7SR50_9TELE</name>
<feature type="region of interest" description="Disordered" evidence="1">
    <location>
        <begin position="51"/>
        <end position="97"/>
    </location>
</feature>
<reference evidence="2" key="1">
    <citation type="journal article" date="2023" name="Science">
        <title>Genome structures resolve the early diversification of teleost fishes.</title>
        <authorList>
            <person name="Parey E."/>
            <person name="Louis A."/>
            <person name="Montfort J."/>
            <person name="Bouchez O."/>
            <person name="Roques C."/>
            <person name="Iampietro C."/>
            <person name="Lluch J."/>
            <person name="Castinel A."/>
            <person name="Donnadieu C."/>
            <person name="Desvignes T."/>
            <person name="Floi Bucao C."/>
            <person name="Jouanno E."/>
            <person name="Wen M."/>
            <person name="Mejri S."/>
            <person name="Dirks R."/>
            <person name="Jansen H."/>
            <person name="Henkel C."/>
            <person name="Chen W.J."/>
            <person name="Zahm M."/>
            <person name="Cabau C."/>
            <person name="Klopp C."/>
            <person name="Thompson A.W."/>
            <person name="Robinson-Rechavi M."/>
            <person name="Braasch I."/>
            <person name="Lecointre G."/>
            <person name="Bobe J."/>
            <person name="Postlethwait J.H."/>
            <person name="Berthelot C."/>
            <person name="Roest Crollius H."/>
            <person name="Guiguen Y."/>
        </authorList>
    </citation>
    <scope>NUCLEOTIDE SEQUENCE</scope>
    <source>
        <strain evidence="2">NC1722</strain>
    </source>
</reference>
<proteinExistence type="predicted"/>
<organism evidence="2 3">
    <name type="scientific">Aldrovandia affinis</name>
    <dbReference type="NCBI Taxonomy" id="143900"/>
    <lineage>
        <taxon>Eukaryota</taxon>
        <taxon>Metazoa</taxon>
        <taxon>Chordata</taxon>
        <taxon>Craniata</taxon>
        <taxon>Vertebrata</taxon>
        <taxon>Euteleostomi</taxon>
        <taxon>Actinopterygii</taxon>
        <taxon>Neopterygii</taxon>
        <taxon>Teleostei</taxon>
        <taxon>Notacanthiformes</taxon>
        <taxon>Halosauridae</taxon>
        <taxon>Aldrovandia</taxon>
    </lineage>
</organism>
<dbReference type="EMBL" id="JAINUG010000039">
    <property type="protein sequence ID" value="KAJ8407314.1"/>
    <property type="molecule type" value="Genomic_DNA"/>
</dbReference>
<evidence type="ECO:0000256" key="1">
    <source>
        <dbReference type="SAM" id="MobiDB-lite"/>
    </source>
</evidence>
<gene>
    <name evidence="2" type="ORF">AAFF_G00278880</name>
</gene>